<sequence length="399" mass="41845">MRPMGSLSIVNCRVFDGEAGELRDGPVHVVDGRITAVGDAAAPAGEVLDAHGGTVVPGLIDAHFHAYGIGLDLVGIESRPPTYVALAGARRLAAALQRGFTTVRDVAGGDPGLAAAIDEGLLPAPRYLYTGAALSQTGGHGDSRPAETDLCGCHAHMNEVVDGVDALRHAVRDRFRRGAHAIKIMASGGVVSPTDPIRVPQYSAEEIRAVTEEATRRGSYVAAHAYSPEAIRHAVENGVRSVEHGNLMDRATAELMAERGAFLVPTLATYDAMDRRGDEVGLSAVGQGKNREVLDAGREAVRLARAAGVRIGFGTDLMGGLEDEQLEGLRLQTEVEGVLAALRAATSVNADLLGRPDLGRVAPGCAGDLLVLAGDPLQDPELVWTQDRKVIQNGRLLTP</sequence>
<accession>A0A543DK30</accession>
<dbReference type="InterPro" id="IPR011059">
    <property type="entry name" value="Metal-dep_hydrolase_composite"/>
</dbReference>
<dbReference type="EMBL" id="VFPA01000003">
    <property type="protein sequence ID" value="TQM09682.1"/>
    <property type="molecule type" value="Genomic_DNA"/>
</dbReference>
<dbReference type="Proteomes" id="UP000315677">
    <property type="component" value="Unassembled WGS sequence"/>
</dbReference>
<protein>
    <submittedName>
        <fullName evidence="2">Imidazolonepropionase-like amidohydrolase</fullName>
    </submittedName>
</protein>
<dbReference type="InterPro" id="IPR051781">
    <property type="entry name" value="Metallo-dep_Hydrolase"/>
</dbReference>
<proteinExistence type="predicted"/>
<dbReference type="Gene3D" id="3.20.20.140">
    <property type="entry name" value="Metal-dependent hydrolases"/>
    <property type="match status" value="1"/>
</dbReference>
<dbReference type="GO" id="GO:0016810">
    <property type="term" value="F:hydrolase activity, acting on carbon-nitrogen (but not peptide) bonds"/>
    <property type="evidence" value="ECO:0007669"/>
    <property type="project" value="InterPro"/>
</dbReference>
<keyword evidence="3" id="KW-1185">Reference proteome</keyword>
<name>A0A543DK30_9PSEU</name>
<dbReference type="Gene3D" id="2.30.40.10">
    <property type="entry name" value="Urease, subunit C, domain 1"/>
    <property type="match status" value="1"/>
</dbReference>
<dbReference type="Pfam" id="PF01979">
    <property type="entry name" value="Amidohydro_1"/>
    <property type="match status" value="1"/>
</dbReference>
<dbReference type="PANTHER" id="PTHR43135:SF3">
    <property type="entry name" value="ALPHA-D-RIBOSE 1-METHYLPHOSPHONATE 5-TRIPHOSPHATE DIPHOSPHATASE"/>
    <property type="match status" value="1"/>
</dbReference>
<reference evidence="2 3" key="1">
    <citation type="submission" date="2019-06" db="EMBL/GenBank/DDBJ databases">
        <title>Sequencing the genomes of 1000 actinobacteria strains.</title>
        <authorList>
            <person name="Klenk H.-P."/>
        </authorList>
    </citation>
    <scope>NUCLEOTIDE SEQUENCE [LARGE SCALE GENOMIC DNA]</scope>
    <source>
        <strain evidence="2 3">DSM 45301</strain>
    </source>
</reference>
<dbReference type="PANTHER" id="PTHR43135">
    <property type="entry name" value="ALPHA-D-RIBOSE 1-METHYLPHOSPHONATE 5-TRIPHOSPHATE DIPHOSPHATASE"/>
    <property type="match status" value="1"/>
</dbReference>
<dbReference type="InterPro" id="IPR057744">
    <property type="entry name" value="OTAase-like"/>
</dbReference>
<dbReference type="InterPro" id="IPR006680">
    <property type="entry name" value="Amidohydro-rel"/>
</dbReference>
<comment type="caution">
    <text evidence="2">The sequence shown here is derived from an EMBL/GenBank/DDBJ whole genome shotgun (WGS) entry which is preliminary data.</text>
</comment>
<gene>
    <name evidence="2" type="ORF">FB558_5449</name>
</gene>
<organism evidence="2 3">
    <name type="scientific">Pseudonocardia kunmingensis</name>
    <dbReference type="NCBI Taxonomy" id="630975"/>
    <lineage>
        <taxon>Bacteria</taxon>
        <taxon>Bacillati</taxon>
        <taxon>Actinomycetota</taxon>
        <taxon>Actinomycetes</taxon>
        <taxon>Pseudonocardiales</taxon>
        <taxon>Pseudonocardiaceae</taxon>
        <taxon>Pseudonocardia</taxon>
    </lineage>
</organism>
<dbReference type="CDD" id="cd01299">
    <property type="entry name" value="Met_dep_hydrolase_A"/>
    <property type="match status" value="1"/>
</dbReference>
<evidence type="ECO:0000259" key="1">
    <source>
        <dbReference type="Pfam" id="PF01979"/>
    </source>
</evidence>
<evidence type="ECO:0000313" key="2">
    <source>
        <dbReference type="EMBL" id="TQM09682.1"/>
    </source>
</evidence>
<feature type="domain" description="Amidohydrolase-related" evidence="1">
    <location>
        <begin position="54"/>
        <end position="390"/>
    </location>
</feature>
<keyword evidence="2" id="KW-0378">Hydrolase</keyword>
<dbReference type="InterPro" id="IPR032466">
    <property type="entry name" value="Metal_Hydrolase"/>
</dbReference>
<dbReference type="SUPFAM" id="SSF51556">
    <property type="entry name" value="Metallo-dependent hydrolases"/>
    <property type="match status" value="1"/>
</dbReference>
<dbReference type="OrthoDB" id="3514520at2"/>
<evidence type="ECO:0000313" key="3">
    <source>
        <dbReference type="Proteomes" id="UP000315677"/>
    </source>
</evidence>
<dbReference type="SUPFAM" id="SSF51338">
    <property type="entry name" value="Composite domain of metallo-dependent hydrolases"/>
    <property type="match status" value="1"/>
</dbReference>
<dbReference type="AlphaFoldDB" id="A0A543DK30"/>